<keyword evidence="2" id="KW-0472">Membrane</keyword>
<dbReference type="STRING" id="77166.U4UEH9"/>
<protein>
    <submittedName>
        <fullName evidence="3">Uncharacterized protein</fullName>
    </submittedName>
</protein>
<accession>U4UEH9</accession>
<dbReference type="InterPro" id="IPR024491">
    <property type="entry name" value="Se_SelK/SelG"/>
</dbReference>
<dbReference type="EMBL" id="KB632256">
    <property type="protein sequence ID" value="ERL90743.1"/>
    <property type="molecule type" value="Genomic_DNA"/>
</dbReference>
<reference evidence="3 4" key="1">
    <citation type="journal article" date="2013" name="Genome Biol.">
        <title>Draft genome of the mountain pine beetle, Dendroctonus ponderosae Hopkins, a major forest pest.</title>
        <authorList>
            <person name="Keeling C.I."/>
            <person name="Yuen M.M."/>
            <person name="Liao N.Y."/>
            <person name="Docking T.R."/>
            <person name="Chan S.K."/>
            <person name="Taylor G.A."/>
            <person name="Palmquist D.L."/>
            <person name="Jackman S.D."/>
            <person name="Nguyen A."/>
            <person name="Li M."/>
            <person name="Henderson H."/>
            <person name="Janes J.K."/>
            <person name="Zhao Y."/>
            <person name="Pandoh P."/>
            <person name="Moore R."/>
            <person name="Sperling F.A."/>
            <person name="Huber D.P."/>
            <person name="Birol I."/>
            <person name="Jones S.J."/>
            <person name="Bohlmann J."/>
        </authorList>
    </citation>
    <scope>NUCLEOTIDE SEQUENCE</scope>
</reference>
<gene>
    <name evidence="3" type="ORF">D910_08090</name>
</gene>
<evidence type="ECO:0000313" key="3">
    <source>
        <dbReference type="EMBL" id="ERL90743.1"/>
    </source>
</evidence>
<evidence type="ECO:0000313" key="4">
    <source>
        <dbReference type="Proteomes" id="UP000030742"/>
    </source>
</evidence>
<sequence length="164" mass="17470">MYSLYHEKKISARPHRQFQPHLINVLTAVECQAENERVLNSVPNLVFLINNHNNMLYVKSDGTICQEPPILEKFLRLIIGVVAFVIFFFKSLVGMDTSNSKKGSSSSQGGSFFGRFSGGGGGGGGGKPFRPGKPGGGPNIRTMRDINPPTIQGAGGCPGGGCGM</sequence>
<evidence type="ECO:0000256" key="2">
    <source>
        <dbReference type="SAM" id="Phobius"/>
    </source>
</evidence>
<feature type="compositionally biased region" description="Gly residues" evidence="1">
    <location>
        <begin position="121"/>
        <end position="138"/>
    </location>
</feature>
<dbReference type="Proteomes" id="UP000030742">
    <property type="component" value="Unassembled WGS sequence"/>
</dbReference>
<name>U4UEH9_DENPD</name>
<dbReference type="Pfam" id="PF10961">
    <property type="entry name" value="SelK_SelG"/>
    <property type="match status" value="1"/>
</dbReference>
<keyword evidence="2" id="KW-1133">Transmembrane helix</keyword>
<evidence type="ECO:0000256" key="1">
    <source>
        <dbReference type="SAM" id="MobiDB-lite"/>
    </source>
</evidence>
<feature type="transmembrane region" description="Helical" evidence="2">
    <location>
        <begin position="74"/>
        <end position="93"/>
    </location>
</feature>
<feature type="compositionally biased region" description="Gly residues" evidence="1">
    <location>
        <begin position="153"/>
        <end position="164"/>
    </location>
</feature>
<organism evidence="3 4">
    <name type="scientific">Dendroctonus ponderosae</name>
    <name type="common">Mountain pine beetle</name>
    <dbReference type="NCBI Taxonomy" id="77166"/>
    <lineage>
        <taxon>Eukaryota</taxon>
        <taxon>Metazoa</taxon>
        <taxon>Ecdysozoa</taxon>
        <taxon>Arthropoda</taxon>
        <taxon>Hexapoda</taxon>
        <taxon>Insecta</taxon>
        <taxon>Pterygota</taxon>
        <taxon>Neoptera</taxon>
        <taxon>Endopterygota</taxon>
        <taxon>Coleoptera</taxon>
        <taxon>Polyphaga</taxon>
        <taxon>Cucujiformia</taxon>
        <taxon>Curculionidae</taxon>
        <taxon>Scolytinae</taxon>
        <taxon>Dendroctonus</taxon>
    </lineage>
</organism>
<feature type="region of interest" description="Disordered" evidence="1">
    <location>
        <begin position="121"/>
        <end position="164"/>
    </location>
</feature>
<dbReference type="AlphaFoldDB" id="U4UEH9"/>
<proteinExistence type="predicted"/>
<keyword evidence="2" id="KW-0812">Transmembrane</keyword>